<proteinExistence type="predicted"/>
<dbReference type="EMBL" id="ADBJ01000060">
    <property type="protein sequence ID" value="EFA74735.1"/>
    <property type="molecule type" value="Genomic_DNA"/>
</dbReference>
<dbReference type="RefSeq" id="XP_020426869.1">
    <property type="nucleotide sequence ID" value="XM_020582515.1"/>
</dbReference>
<name>D3BUE7_HETP5</name>
<dbReference type="InParanoid" id="D3BUE7"/>
<dbReference type="GeneID" id="31367234"/>
<evidence type="ECO:0000313" key="2">
    <source>
        <dbReference type="Proteomes" id="UP000001396"/>
    </source>
</evidence>
<keyword evidence="2" id="KW-1185">Reference proteome</keyword>
<gene>
    <name evidence="1" type="ORF">PPL_11766</name>
</gene>
<dbReference type="AlphaFoldDB" id="D3BUE7"/>
<dbReference type="Proteomes" id="UP000001396">
    <property type="component" value="Unassembled WGS sequence"/>
</dbReference>
<comment type="caution">
    <text evidence="1">The sequence shown here is derived from an EMBL/GenBank/DDBJ whole genome shotgun (WGS) entry which is preliminary data.</text>
</comment>
<protein>
    <submittedName>
        <fullName evidence="1">Uncharacterized protein</fullName>
    </submittedName>
</protein>
<accession>D3BUE7</accession>
<reference evidence="1 2" key="1">
    <citation type="journal article" date="2011" name="Genome Res.">
        <title>Phylogeny-wide analysis of social amoeba genomes highlights ancient origins for complex intercellular communication.</title>
        <authorList>
            <person name="Heidel A.J."/>
            <person name="Lawal H.M."/>
            <person name="Felder M."/>
            <person name="Schilde C."/>
            <person name="Helps N.R."/>
            <person name="Tunggal B."/>
            <person name="Rivero F."/>
            <person name="John U."/>
            <person name="Schleicher M."/>
            <person name="Eichinger L."/>
            <person name="Platzer M."/>
            <person name="Noegel A.A."/>
            <person name="Schaap P."/>
            <person name="Gloeckner G."/>
        </authorList>
    </citation>
    <scope>NUCLEOTIDE SEQUENCE [LARGE SCALE GENOMIC DNA]</scope>
    <source>
        <strain evidence="2">ATCC 26659 / Pp 5 / PN500</strain>
    </source>
</reference>
<evidence type="ECO:0000313" key="1">
    <source>
        <dbReference type="EMBL" id="EFA74735.1"/>
    </source>
</evidence>
<organism evidence="1 2">
    <name type="scientific">Heterostelium pallidum (strain ATCC 26659 / Pp 5 / PN500)</name>
    <name type="common">Cellular slime mold</name>
    <name type="synonym">Polysphondylium pallidum</name>
    <dbReference type="NCBI Taxonomy" id="670386"/>
    <lineage>
        <taxon>Eukaryota</taxon>
        <taxon>Amoebozoa</taxon>
        <taxon>Evosea</taxon>
        <taxon>Eumycetozoa</taxon>
        <taxon>Dictyostelia</taxon>
        <taxon>Acytosteliales</taxon>
        <taxon>Acytosteliaceae</taxon>
        <taxon>Heterostelium</taxon>
    </lineage>
</organism>
<sequence>MALLELRNSIIKMSNEFSSDQSFAQHLLEQLSENISQLILMVVMLQERNANLPVEEVVGVIRRSSAVANASASVAEISAALANEEYQDYPDIKNEILEASTTWN</sequence>